<comment type="caution">
    <text evidence="7">The sequence shown here is derived from an EMBL/GenBank/DDBJ whole genome shotgun (WGS) entry which is preliminary data.</text>
</comment>
<keyword evidence="8" id="KW-1185">Reference proteome</keyword>
<evidence type="ECO:0000259" key="6">
    <source>
        <dbReference type="Pfam" id="PF25789"/>
    </source>
</evidence>
<evidence type="ECO:0000313" key="8">
    <source>
        <dbReference type="Proteomes" id="UP001154282"/>
    </source>
</evidence>
<comment type="similarity">
    <text evidence="2">Belongs to the MAK10 family.</text>
</comment>
<reference evidence="7" key="1">
    <citation type="submission" date="2022-08" db="EMBL/GenBank/DDBJ databases">
        <authorList>
            <person name="Gutierrez-Valencia J."/>
        </authorList>
    </citation>
    <scope>NUCLEOTIDE SEQUENCE</scope>
</reference>
<evidence type="ECO:0000256" key="3">
    <source>
        <dbReference type="ARBA" id="ARBA00022490"/>
    </source>
</evidence>
<dbReference type="EMBL" id="CAMGYJ010000009">
    <property type="protein sequence ID" value="CAI0542755.1"/>
    <property type="molecule type" value="Genomic_DNA"/>
</dbReference>
<gene>
    <name evidence="7" type="ORF">LITE_LOCUS42602</name>
</gene>
<dbReference type="Proteomes" id="UP001154282">
    <property type="component" value="Unassembled WGS sequence"/>
</dbReference>
<accession>A0AAV0QAZ4</accession>
<dbReference type="InterPro" id="IPR057983">
    <property type="entry name" value="NAA35-like_N"/>
</dbReference>
<dbReference type="Pfam" id="PF25789">
    <property type="entry name" value="TPR_NAA35"/>
    <property type="match status" value="1"/>
</dbReference>
<dbReference type="Pfam" id="PF04112">
    <property type="entry name" value="Mak10"/>
    <property type="match status" value="1"/>
</dbReference>
<evidence type="ECO:0000256" key="1">
    <source>
        <dbReference type="ARBA" id="ARBA00004496"/>
    </source>
</evidence>
<feature type="domain" description="NAA35-like TPR repeats" evidence="6">
    <location>
        <begin position="359"/>
        <end position="741"/>
    </location>
</feature>
<dbReference type="PANTHER" id="PTHR21373:SF0">
    <property type="entry name" value="N-ALPHA-ACETYLTRANSFERASE 35, NATC AUXILIARY SUBUNIT"/>
    <property type="match status" value="1"/>
</dbReference>
<feature type="region of interest" description="Disordered" evidence="4">
    <location>
        <begin position="1"/>
        <end position="23"/>
    </location>
</feature>
<comment type="subcellular location">
    <subcellularLocation>
        <location evidence="1">Cytoplasm</location>
    </subcellularLocation>
</comment>
<evidence type="ECO:0000313" key="7">
    <source>
        <dbReference type="EMBL" id="CAI0542755.1"/>
    </source>
</evidence>
<dbReference type="AlphaFoldDB" id="A0AAV0QAZ4"/>
<evidence type="ECO:0000256" key="4">
    <source>
        <dbReference type="SAM" id="MobiDB-lite"/>
    </source>
</evidence>
<organism evidence="7 8">
    <name type="scientific">Linum tenue</name>
    <dbReference type="NCBI Taxonomy" id="586396"/>
    <lineage>
        <taxon>Eukaryota</taxon>
        <taxon>Viridiplantae</taxon>
        <taxon>Streptophyta</taxon>
        <taxon>Embryophyta</taxon>
        <taxon>Tracheophyta</taxon>
        <taxon>Spermatophyta</taxon>
        <taxon>Magnoliopsida</taxon>
        <taxon>eudicotyledons</taxon>
        <taxon>Gunneridae</taxon>
        <taxon>Pentapetalae</taxon>
        <taxon>rosids</taxon>
        <taxon>fabids</taxon>
        <taxon>Malpighiales</taxon>
        <taxon>Linaceae</taxon>
        <taxon>Linum</taxon>
    </lineage>
</organism>
<evidence type="ECO:0000259" key="5">
    <source>
        <dbReference type="Pfam" id="PF04112"/>
    </source>
</evidence>
<evidence type="ECO:0000256" key="2">
    <source>
        <dbReference type="ARBA" id="ARBA00006289"/>
    </source>
</evidence>
<proteinExistence type="inferred from homology"/>
<dbReference type="PANTHER" id="PTHR21373">
    <property type="entry name" value="GLUCOSE REPRESSIBLE PROTEIN MAK10"/>
    <property type="match status" value="1"/>
</dbReference>
<evidence type="ECO:0008006" key="9">
    <source>
        <dbReference type="Google" id="ProtNLM"/>
    </source>
</evidence>
<dbReference type="InterPro" id="IPR007244">
    <property type="entry name" value="Naa35_N"/>
</dbReference>
<protein>
    <recommendedName>
        <fullName evidence="9">N-alpha-acetyltransferase 35, NatC auxiliary subunit</fullName>
    </recommendedName>
</protein>
<keyword evidence="3" id="KW-0963">Cytoplasm</keyword>
<name>A0AAV0QAZ4_9ROSI</name>
<feature type="domain" description="NAA35-like N-terminal" evidence="5">
    <location>
        <begin position="52"/>
        <end position="191"/>
    </location>
</feature>
<dbReference type="InterPro" id="IPR057982">
    <property type="entry name" value="TPR_NAA35"/>
</dbReference>
<dbReference type="GO" id="GO:0031417">
    <property type="term" value="C:NatC complex"/>
    <property type="evidence" value="ECO:0007669"/>
    <property type="project" value="InterPro"/>
</dbReference>
<sequence length="746" mass="84511">MDWNSTPAEQAEPSMGRRSPLPLSSTIPASPNTVWVDATPLLQAACTDLLDGELIHGENFNLFAAMSALEIMDPKMDSGMICKYYSVDEAIEDGVGPVPISFDRTTDVQCTLDIMDHLLACEATWHKGHSLAQTVFSCIYLLRPERTVPSPILHSYCKIIRATCKAIVSVVSDARTHEEEDLFTMAYGLPLDGDGDEKSLSLLNAVEENLCRQLRACKAQSSRRKQDMEPLQSDIDMEEGYCKALLCRLRFRKHFFHVLACMRRPQGKGLELARKHIASSMSELECIRKSADFLISIASGGCSIGIEDRTTASGRQPIGFDASLNSRVSAPAPPRSIKMLSWNKAIEYFEKLLRDLDFICSYSLDPSLEVLLRFVTQFQSSRPDLVARSHLQLLLVQEGRLYGRDPMFAVITRAAGLPETTKNHDIQRYESVMQLGQLVINMLKIVCTNTAWQRRKLGKSLQDWRVIYVQLELAFTNKFGEVLATSNDENGVARVVKQILIWLEEQAYWIAFRFLMLGFELELYSPSEFFMVYWYLYAVLVKLAEKTDSRMEITEITAAKRKGKKRKDSSKDVGRETRIPPAVRFLQCQIHLVEGLTLVIILWISSYVCLLQAALRNEMAALHSLTPFNSEQEIFLQHFELLQKACIPEQITYHSFKESTSYARFSNIATPNCFQQAQKLAKELRSSFSNDHDRLAELRRLEQVAEHNSVAMNVICQLGAVEPNSLKVSFEFIHHPCYATAVVRRA</sequence>